<proteinExistence type="predicted"/>
<name>A0AAP0I004_9MAGN</name>
<sequence>MAVPGYSQYPAYYHGHWHPLTTVLHGGFVYVTLVIVPQQVDTSEIWLQTPQEIPGFQTSSYYDTSEKAPDAAYLPVQNGSSRVSIIHHSLRLRIPINWRMQCLGTLELAWLLRAMGLKSEHNNSLK</sequence>
<dbReference type="PANTHER" id="PTHR47070:SF2">
    <property type="entry name" value="OS06G0206100 PROTEIN"/>
    <property type="match status" value="1"/>
</dbReference>
<keyword evidence="2" id="KW-1185">Reference proteome</keyword>
<dbReference type="EMBL" id="JBBNAE010000008">
    <property type="protein sequence ID" value="KAK9102479.1"/>
    <property type="molecule type" value="Genomic_DNA"/>
</dbReference>
<dbReference type="AlphaFoldDB" id="A0AAP0I004"/>
<evidence type="ECO:0000313" key="2">
    <source>
        <dbReference type="Proteomes" id="UP001417504"/>
    </source>
</evidence>
<accession>A0AAP0I004</accession>
<evidence type="ECO:0000313" key="1">
    <source>
        <dbReference type="EMBL" id="KAK9102479.1"/>
    </source>
</evidence>
<organism evidence="1 2">
    <name type="scientific">Stephania japonica</name>
    <dbReference type="NCBI Taxonomy" id="461633"/>
    <lineage>
        <taxon>Eukaryota</taxon>
        <taxon>Viridiplantae</taxon>
        <taxon>Streptophyta</taxon>
        <taxon>Embryophyta</taxon>
        <taxon>Tracheophyta</taxon>
        <taxon>Spermatophyta</taxon>
        <taxon>Magnoliopsida</taxon>
        <taxon>Ranunculales</taxon>
        <taxon>Menispermaceae</taxon>
        <taxon>Menispermoideae</taxon>
        <taxon>Cissampelideae</taxon>
        <taxon>Stephania</taxon>
    </lineage>
</organism>
<comment type="caution">
    <text evidence="1">The sequence shown here is derived from an EMBL/GenBank/DDBJ whole genome shotgun (WGS) entry which is preliminary data.</text>
</comment>
<protein>
    <submittedName>
        <fullName evidence="1">Uncharacterized protein</fullName>
    </submittedName>
</protein>
<dbReference type="Proteomes" id="UP001417504">
    <property type="component" value="Unassembled WGS sequence"/>
</dbReference>
<reference evidence="1 2" key="1">
    <citation type="submission" date="2024-01" db="EMBL/GenBank/DDBJ databases">
        <title>Genome assemblies of Stephania.</title>
        <authorList>
            <person name="Yang L."/>
        </authorList>
    </citation>
    <scope>NUCLEOTIDE SEQUENCE [LARGE SCALE GENOMIC DNA]</scope>
    <source>
        <strain evidence="1">QJT</strain>
        <tissue evidence="1">Leaf</tissue>
    </source>
</reference>
<dbReference type="PANTHER" id="PTHR47070">
    <property type="entry name" value="HYDROXYPROLINE-RICH GLYCOPROTEIN-LIKE"/>
    <property type="match status" value="1"/>
</dbReference>
<gene>
    <name evidence="1" type="ORF">Sjap_019733</name>
</gene>